<evidence type="ECO:0008006" key="4">
    <source>
        <dbReference type="Google" id="ProtNLM"/>
    </source>
</evidence>
<evidence type="ECO:0000313" key="2">
    <source>
        <dbReference type="EMBL" id="KAG6604934.1"/>
    </source>
</evidence>
<feature type="signal peptide" evidence="1">
    <location>
        <begin position="1"/>
        <end position="25"/>
    </location>
</feature>
<dbReference type="EMBL" id="JAGKQH010000002">
    <property type="protein sequence ID" value="KAG6604934.1"/>
    <property type="molecule type" value="Genomic_DNA"/>
</dbReference>
<keyword evidence="3" id="KW-1185">Reference proteome</keyword>
<dbReference type="AlphaFoldDB" id="A0AAV6NZP4"/>
<evidence type="ECO:0000256" key="1">
    <source>
        <dbReference type="SAM" id="SignalP"/>
    </source>
</evidence>
<sequence>MTSKSLIALGLRCATLTLLVQPRWSIRICGSHGRAVCYTTPSLATAISSYQFQLCTGLCGFFHIVCKHAFPHIVAVVGLIGSETRAAAIPKNHDQTSSYSSIYLDHQIF</sequence>
<proteinExistence type="predicted"/>
<reference evidence="2 3" key="1">
    <citation type="journal article" date="2021" name="Hortic Res">
        <title>The domestication of Cucurbita argyrosperma as revealed by the genome of its wild relative.</title>
        <authorList>
            <person name="Barrera-Redondo J."/>
            <person name="Sanchez-de la Vega G."/>
            <person name="Aguirre-Liguori J.A."/>
            <person name="Castellanos-Morales G."/>
            <person name="Gutierrez-Guerrero Y.T."/>
            <person name="Aguirre-Dugua X."/>
            <person name="Aguirre-Planter E."/>
            <person name="Tenaillon M.I."/>
            <person name="Lira-Saade R."/>
            <person name="Eguiarte L.E."/>
        </authorList>
    </citation>
    <scope>NUCLEOTIDE SEQUENCE [LARGE SCALE GENOMIC DNA]</scope>
    <source>
        <strain evidence="2">JBR-2021</strain>
    </source>
</reference>
<feature type="chain" id="PRO_5043316459" description="Secreted protein" evidence="1">
    <location>
        <begin position="26"/>
        <end position="109"/>
    </location>
</feature>
<protein>
    <recommendedName>
        <fullName evidence="4">Secreted protein</fullName>
    </recommendedName>
</protein>
<name>A0AAV6NZP4_9ROSI</name>
<accession>A0AAV6NZP4</accession>
<dbReference type="Proteomes" id="UP000685013">
    <property type="component" value="Chromosome 2"/>
</dbReference>
<gene>
    <name evidence="2" type="ORF">SDJN03_02251</name>
</gene>
<keyword evidence="1" id="KW-0732">Signal</keyword>
<comment type="caution">
    <text evidence="2">The sequence shown here is derived from an EMBL/GenBank/DDBJ whole genome shotgun (WGS) entry which is preliminary data.</text>
</comment>
<organism evidence="2 3">
    <name type="scientific">Cucurbita argyrosperma subsp. sororia</name>
    <dbReference type="NCBI Taxonomy" id="37648"/>
    <lineage>
        <taxon>Eukaryota</taxon>
        <taxon>Viridiplantae</taxon>
        <taxon>Streptophyta</taxon>
        <taxon>Embryophyta</taxon>
        <taxon>Tracheophyta</taxon>
        <taxon>Spermatophyta</taxon>
        <taxon>Magnoliopsida</taxon>
        <taxon>eudicotyledons</taxon>
        <taxon>Gunneridae</taxon>
        <taxon>Pentapetalae</taxon>
        <taxon>rosids</taxon>
        <taxon>fabids</taxon>
        <taxon>Cucurbitales</taxon>
        <taxon>Cucurbitaceae</taxon>
        <taxon>Cucurbiteae</taxon>
        <taxon>Cucurbita</taxon>
    </lineage>
</organism>
<feature type="non-terminal residue" evidence="2">
    <location>
        <position position="1"/>
    </location>
</feature>
<evidence type="ECO:0000313" key="3">
    <source>
        <dbReference type="Proteomes" id="UP000685013"/>
    </source>
</evidence>